<evidence type="ECO:0000259" key="1">
    <source>
        <dbReference type="PROSITE" id="PS51085"/>
    </source>
</evidence>
<name>A0A0B2JV26_9FIRM</name>
<dbReference type="PANTHER" id="PTHR42895">
    <property type="entry name" value="IRON-SULFUR CLUSTER-BINDING PROTEIN-RELATED"/>
    <property type="match status" value="1"/>
</dbReference>
<dbReference type="InterPro" id="IPR042259">
    <property type="entry name" value="Raco-like_middle_sf"/>
</dbReference>
<dbReference type="Pfam" id="PF17650">
    <property type="entry name" value="RACo_linker"/>
    <property type="match status" value="1"/>
</dbReference>
<proteinExistence type="predicted"/>
<dbReference type="Pfam" id="PF17651">
    <property type="entry name" value="Raco_middle"/>
    <property type="match status" value="1"/>
</dbReference>
<dbReference type="PANTHER" id="PTHR42895:SF2">
    <property type="entry name" value="IRON-SULFUR CLUSTER PROTEIN"/>
    <property type="match status" value="1"/>
</dbReference>
<sequence length="642" mass="69496">MSKYQIVFQPSGRRGEVEEGATILQAAQSLGVGIEAACGGAMVCGKCKIIPEFGTFDKLGLSSAKEHISPLSTVEEKILTAEEIHKGVRLACCVHIKGDLVVSVPKKSQSAKQVVLEAGSSRQIAIKPAVKSYFLRLTPPTLEDPMDDQQRLLRALYESTGLGDITLDYTVLCKLSQVLRENNWEVTVTLREDKQEIVRVRGGDYSRKLGIAIDIGTTTLAAYLCDLDTGELLQKASRMNSQIGYGEDILSRVSYATSNPDGLQTLHDIIINDVNELATELTAGIGGTPEDVDEMVLVYNTVMHHLALKLYPGYVGRSPFAPVAAHALDIKARDLGININPAGWVHSLPIEAGFVGADNMAVVIAEEPYNSDKIKLIIDIGTNGEIDLGNRDRLLCTSCATGPALEGAQIKFGMRAAPGAIEGVKIAKETLEPSYKVIGNDTWYPELEVTGALGICGSGIIDVFAALYEAGIVGKSGRINNKLDTPRIRRDENGKWEYVLAYAKETGIGQDIVVTQADIRAIQLAKGAIYVGAEYLLNKYGIDHVDEVILAGAFGSYINKRSALVMGMFPDCDLDNIHAVGNAAGDGARIALLNIDKRHEADEIARKVEFVETAAEPDFQEHFMEAIAIPHAKARFHHVTKQ</sequence>
<dbReference type="InterPro" id="IPR041414">
    <property type="entry name" value="Raco-like_middle"/>
</dbReference>
<dbReference type="SUPFAM" id="SSF54292">
    <property type="entry name" value="2Fe-2S ferredoxin-like"/>
    <property type="match status" value="1"/>
</dbReference>
<dbReference type="Proteomes" id="UP000030993">
    <property type="component" value="Unassembled WGS sequence"/>
</dbReference>
<dbReference type="InterPro" id="IPR001041">
    <property type="entry name" value="2Fe-2S_ferredoxin-type"/>
</dbReference>
<dbReference type="STRING" id="82374.NZ47_10100"/>
<dbReference type="InterPro" id="IPR040506">
    <property type="entry name" value="RACo_linker"/>
</dbReference>
<dbReference type="Pfam" id="PF14574">
    <property type="entry name" value="RACo_C_ter"/>
    <property type="match status" value="1"/>
</dbReference>
<dbReference type="Gene3D" id="3.30.420.480">
    <property type="entry name" value="Domain of unknown function (DUF4445)"/>
    <property type="match status" value="1"/>
</dbReference>
<dbReference type="Pfam" id="PF00111">
    <property type="entry name" value="Fer2"/>
    <property type="match status" value="1"/>
</dbReference>
<reference evidence="2 3" key="1">
    <citation type="journal article" date="2013" name="PLoS ONE">
        <title>Identification and characterization of three novel lipases belonging to families II and V from Anaerovibrio lipolyticus 5ST.</title>
        <authorList>
            <person name="Prive F."/>
            <person name="Kaderbhai N.N."/>
            <person name="Girdwood S."/>
            <person name="Worgan H.J."/>
            <person name="Pinloche E."/>
            <person name="Scollan N.D."/>
            <person name="Huws S.A."/>
            <person name="Newbold C.J."/>
        </authorList>
    </citation>
    <scope>NUCLEOTIDE SEQUENCE [LARGE SCALE GENOMIC DNA]</scope>
    <source>
        <strain evidence="2 3">5S</strain>
    </source>
</reference>
<protein>
    <submittedName>
        <fullName evidence="2">Ferredoxin</fullName>
    </submittedName>
</protein>
<dbReference type="PROSITE" id="PS51085">
    <property type="entry name" value="2FE2S_FER_2"/>
    <property type="match status" value="1"/>
</dbReference>
<dbReference type="InterPro" id="IPR052911">
    <property type="entry name" value="Corrinoid_activation_enz"/>
</dbReference>
<evidence type="ECO:0000313" key="3">
    <source>
        <dbReference type="Proteomes" id="UP000030993"/>
    </source>
</evidence>
<organism evidence="2 3">
    <name type="scientific">Anaerovibrio lipolyticus</name>
    <dbReference type="NCBI Taxonomy" id="82374"/>
    <lineage>
        <taxon>Bacteria</taxon>
        <taxon>Bacillati</taxon>
        <taxon>Bacillota</taxon>
        <taxon>Negativicutes</taxon>
        <taxon>Selenomonadales</taxon>
        <taxon>Selenomonadaceae</taxon>
        <taxon>Anaerovibrio</taxon>
    </lineage>
</organism>
<dbReference type="RefSeq" id="WP_039210125.1">
    <property type="nucleotide sequence ID" value="NZ_JSCE01000191.1"/>
</dbReference>
<comment type="caution">
    <text evidence="2">The sequence shown here is derived from an EMBL/GenBank/DDBJ whole genome shotgun (WGS) entry which is preliminary data.</text>
</comment>
<dbReference type="Gene3D" id="3.10.20.880">
    <property type="match status" value="1"/>
</dbReference>
<dbReference type="Gene3D" id="3.10.20.30">
    <property type="match status" value="1"/>
</dbReference>
<dbReference type="InterPro" id="IPR012675">
    <property type="entry name" value="Beta-grasp_dom_sf"/>
</dbReference>
<dbReference type="InterPro" id="IPR027980">
    <property type="entry name" value="RACo_C"/>
</dbReference>
<dbReference type="EMBL" id="JSCE01000191">
    <property type="protein sequence ID" value="KHM51514.1"/>
    <property type="molecule type" value="Genomic_DNA"/>
</dbReference>
<gene>
    <name evidence="2" type="ORF">NZ47_10100</name>
</gene>
<dbReference type="eggNOG" id="COG0633">
    <property type="taxonomic scope" value="Bacteria"/>
</dbReference>
<accession>A0A0B2JV26</accession>
<evidence type="ECO:0000313" key="2">
    <source>
        <dbReference type="EMBL" id="KHM51514.1"/>
    </source>
</evidence>
<feature type="domain" description="2Fe-2S ferredoxin-type" evidence="1">
    <location>
        <begin position="4"/>
        <end position="108"/>
    </location>
</feature>
<dbReference type="GO" id="GO:0051536">
    <property type="term" value="F:iron-sulfur cluster binding"/>
    <property type="evidence" value="ECO:0007669"/>
    <property type="project" value="InterPro"/>
</dbReference>
<keyword evidence="3" id="KW-1185">Reference proteome</keyword>
<dbReference type="AlphaFoldDB" id="A0A0B2JV26"/>
<dbReference type="eggNOG" id="COG3894">
    <property type="taxonomic scope" value="Bacteria"/>
</dbReference>
<dbReference type="CDD" id="cd00207">
    <property type="entry name" value="fer2"/>
    <property type="match status" value="1"/>
</dbReference>
<dbReference type="InterPro" id="IPR036010">
    <property type="entry name" value="2Fe-2S_ferredoxin-like_sf"/>
</dbReference>